<dbReference type="InterPro" id="IPR031524">
    <property type="entry name" value="ARMH4"/>
</dbReference>
<keyword evidence="2" id="KW-0812">Transmembrane</keyword>
<reference evidence="4" key="2">
    <citation type="submission" date="2025-08" db="UniProtKB">
        <authorList>
            <consortium name="Ensembl"/>
        </authorList>
    </citation>
    <scope>IDENTIFICATION</scope>
</reference>
<feature type="compositionally biased region" description="Polar residues" evidence="1">
    <location>
        <begin position="180"/>
        <end position="200"/>
    </location>
</feature>
<feature type="compositionally biased region" description="Basic and acidic residues" evidence="1">
    <location>
        <begin position="164"/>
        <end position="175"/>
    </location>
</feature>
<feature type="compositionally biased region" description="Basic and acidic residues" evidence="1">
    <location>
        <begin position="120"/>
        <end position="131"/>
    </location>
</feature>
<dbReference type="GeneTree" id="ENSGT00390000012816"/>
<dbReference type="PANTHER" id="PTHR21585">
    <property type="entry name" value="FULL-LENGTH CDNA CLONE CS0DC025YL05 OF NEUROBLASTOMA"/>
    <property type="match status" value="1"/>
</dbReference>
<reference evidence="4" key="3">
    <citation type="submission" date="2025-09" db="UniProtKB">
        <authorList>
            <consortium name="Ensembl"/>
        </authorList>
    </citation>
    <scope>IDENTIFICATION</scope>
</reference>
<dbReference type="OMA" id="IGPLNMM"/>
<keyword evidence="3" id="KW-0732">Signal</keyword>
<evidence type="ECO:0000256" key="3">
    <source>
        <dbReference type="SAM" id="SignalP"/>
    </source>
</evidence>
<dbReference type="AlphaFoldDB" id="A0A3P8UR80"/>
<dbReference type="PANTHER" id="PTHR21585:SF0">
    <property type="entry name" value="ARMADILLO-LIKE HELICAL DOMAIN-CONTAINING PROTEIN 4"/>
    <property type="match status" value="1"/>
</dbReference>
<feature type="transmembrane region" description="Helical" evidence="2">
    <location>
        <begin position="440"/>
        <end position="461"/>
    </location>
</feature>
<keyword evidence="2" id="KW-0472">Membrane</keyword>
<evidence type="ECO:0000256" key="2">
    <source>
        <dbReference type="SAM" id="Phobius"/>
    </source>
</evidence>
<proteinExistence type="predicted"/>
<keyword evidence="2" id="KW-1133">Transmembrane helix</keyword>
<organism evidence="4 5">
    <name type="scientific">Cynoglossus semilaevis</name>
    <name type="common">Tongue sole</name>
    <dbReference type="NCBI Taxonomy" id="244447"/>
    <lineage>
        <taxon>Eukaryota</taxon>
        <taxon>Metazoa</taxon>
        <taxon>Chordata</taxon>
        <taxon>Craniata</taxon>
        <taxon>Vertebrata</taxon>
        <taxon>Euteleostomi</taxon>
        <taxon>Actinopterygii</taxon>
        <taxon>Neopterygii</taxon>
        <taxon>Teleostei</taxon>
        <taxon>Neoteleostei</taxon>
        <taxon>Acanthomorphata</taxon>
        <taxon>Carangaria</taxon>
        <taxon>Pleuronectiformes</taxon>
        <taxon>Pleuronectoidei</taxon>
        <taxon>Cynoglossidae</taxon>
        <taxon>Cynoglossinae</taxon>
        <taxon>Cynoglossus</taxon>
    </lineage>
</organism>
<sequence>MLMSGLLYRLLLAGTCLCVYGTPVHLPLTQDSNCDGDFDQSIVNVKSSRNRDEYVESVLSKTEHVSGLILNGDTTGGAGPEGIAPVVQSENGDSLDGRSWPSKAHVEQLSQRSRVKKVRRSFEMRDTDRQSESLLSEELERSEESRSGRDEQKPPPADATEQVSMEKMRTSRETRPPSYAETSNPSTVQRLTSESPIPSVASVTSTPLTMWGHDEATIIPSFPEPLIPEFGPNLMPKDDGLDSLWTEATRPDGAETVDPLSQDEAIEGTMSSKSLPLIFDPSEDMTPEGAAAAAGFTPVPLLLSEVDMEQLVTGETDGDGPSHAPSLLIPEWMSPWQTSGAELQEPIGTVVPSVSQQHAGTEPDEPTEREEADEEDKDENSEESVEDESEEDQTDSTKTSLTQPPYSLIPPPPVWVQHNQGLIRSWVELIREKAGYVSGMLAPVGIGITGALLIVGALYSIRMIHRKRRNSFKHQRRKVRQPEVSAFTDVFMFSFIWMDYLQYEIGFFICLGIILFCFF</sequence>
<dbReference type="InParanoid" id="A0A3P8UR80"/>
<feature type="signal peptide" evidence="3">
    <location>
        <begin position="1"/>
        <end position="21"/>
    </location>
</feature>
<feature type="region of interest" description="Disordered" evidence="1">
    <location>
        <begin position="73"/>
        <end position="200"/>
    </location>
</feature>
<evidence type="ECO:0000313" key="4">
    <source>
        <dbReference type="Ensembl" id="ENSCSEP00000003206.1"/>
    </source>
</evidence>
<feature type="compositionally biased region" description="Acidic residues" evidence="1">
    <location>
        <begin position="362"/>
        <end position="394"/>
    </location>
</feature>
<feature type="chain" id="PRO_5018098634" evidence="3">
    <location>
        <begin position="22"/>
        <end position="519"/>
    </location>
</feature>
<evidence type="ECO:0000313" key="5">
    <source>
        <dbReference type="Proteomes" id="UP000265120"/>
    </source>
</evidence>
<dbReference type="Ensembl" id="ENSCSET00000003250.1">
    <property type="protein sequence ID" value="ENSCSEP00000003206.1"/>
    <property type="gene ID" value="ENSCSEG00000002095.1"/>
</dbReference>
<feature type="region of interest" description="Disordered" evidence="1">
    <location>
        <begin position="353"/>
        <end position="412"/>
    </location>
</feature>
<evidence type="ECO:0000256" key="1">
    <source>
        <dbReference type="SAM" id="MobiDB-lite"/>
    </source>
</evidence>
<feature type="transmembrane region" description="Helical" evidence="2">
    <location>
        <begin position="503"/>
        <end position="518"/>
    </location>
</feature>
<name>A0A3P8UR80_CYNSE</name>
<feature type="compositionally biased region" description="Basic and acidic residues" evidence="1">
    <location>
        <begin position="138"/>
        <end position="153"/>
    </location>
</feature>
<reference evidence="4 5" key="1">
    <citation type="journal article" date="2014" name="Nat. Genet.">
        <title>Whole-genome sequence of a flatfish provides insights into ZW sex chromosome evolution and adaptation to a benthic lifestyle.</title>
        <authorList>
            <person name="Chen S."/>
            <person name="Zhang G."/>
            <person name="Shao C."/>
            <person name="Huang Q."/>
            <person name="Liu G."/>
            <person name="Zhang P."/>
            <person name="Song W."/>
            <person name="An N."/>
            <person name="Chalopin D."/>
            <person name="Volff J.N."/>
            <person name="Hong Y."/>
            <person name="Li Q."/>
            <person name="Sha Z."/>
            <person name="Zhou H."/>
            <person name="Xie M."/>
            <person name="Yu Q."/>
            <person name="Liu Y."/>
            <person name="Xiang H."/>
            <person name="Wang N."/>
            <person name="Wu K."/>
            <person name="Yang C."/>
            <person name="Zhou Q."/>
            <person name="Liao X."/>
            <person name="Yang L."/>
            <person name="Hu Q."/>
            <person name="Zhang J."/>
            <person name="Meng L."/>
            <person name="Jin L."/>
            <person name="Tian Y."/>
            <person name="Lian J."/>
            <person name="Yang J."/>
            <person name="Miao G."/>
            <person name="Liu S."/>
            <person name="Liang Z."/>
            <person name="Yan F."/>
            <person name="Li Y."/>
            <person name="Sun B."/>
            <person name="Zhang H."/>
            <person name="Zhang J."/>
            <person name="Zhu Y."/>
            <person name="Du M."/>
            <person name="Zhao Y."/>
            <person name="Schartl M."/>
            <person name="Tang Q."/>
            <person name="Wang J."/>
        </authorList>
    </citation>
    <scope>NUCLEOTIDE SEQUENCE</scope>
</reference>
<dbReference type="Proteomes" id="UP000265120">
    <property type="component" value="Chromosome 7"/>
</dbReference>
<accession>A0A3P8UR80</accession>
<keyword evidence="5" id="KW-1185">Reference proteome</keyword>
<protein>
    <submittedName>
        <fullName evidence="4">Armadillo like helical domain containing 4</fullName>
    </submittedName>
</protein>